<dbReference type="InterPro" id="IPR027417">
    <property type="entry name" value="P-loop_NTPase"/>
</dbReference>
<dbReference type="Gene3D" id="3.40.50.300">
    <property type="entry name" value="P-loop containing nucleotide triphosphate hydrolases"/>
    <property type="match status" value="1"/>
</dbReference>
<dbReference type="GO" id="GO:0006261">
    <property type="term" value="P:DNA-templated DNA replication"/>
    <property type="evidence" value="ECO:0007669"/>
    <property type="project" value="TreeGrafter"/>
</dbReference>
<dbReference type="InterPro" id="IPR050238">
    <property type="entry name" value="DNA_Rep/Repair_Clamp_Loader"/>
</dbReference>
<comment type="caution">
    <text evidence="1">The sequence shown here is derived from an EMBL/GenBank/DDBJ whole genome shotgun (WGS) entry which is preliminary data.</text>
</comment>
<sequence>MKLTASFPRIIKSHLEKNKLNHAYLLYGPGRKIKTAFEFARTILGQKLCHHPDFIILQKEEGATQIKIESVREVRRRVSLRSSGKRVVMIKKAELLSLDAANALLKTLEEPPMDTIFILTTANIREIIPTIISRCQNIGDSSWPKKWQR</sequence>
<name>A0A554LE22_9BACT</name>
<dbReference type="Pfam" id="PF13177">
    <property type="entry name" value="DNA_pol3_delta2"/>
    <property type="match status" value="1"/>
</dbReference>
<dbReference type="PANTHER" id="PTHR11669:SF8">
    <property type="entry name" value="DNA POLYMERASE III SUBUNIT DELTA"/>
    <property type="match status" value="1"/>
</dbReference>
<evidence type="ECO:0000313" key="2">
    <source>
        <dbReference type="Proteomes" id="UP000318296"/>
    </source>
</evidence>
<dbReference type="Proteomes" id="UP000318296">
    <property type="component" value="Unassembled WGS sequence"/>
</dbReference>
<reference evidence="1 2" key="1">
    <citation type="submission" date="2017-07" db="EMBL/GenBank/DDBJ databases">
        <title>Mechanisms for carbon and nitrogen cycling indicate functional differentiation within the Candidate Phyla Radiation.</title>
        <authorList>
            <person name="Danczak R.E."/>
            <person name="Johnston M.D."/>
            <person name="Kenah C."/>
            <person name="Slattery M."/>
            <person name="Wrighton K.C."/>
            <person name="Wilkins M.J."/>
        </authorList>
    </citation>
    <scope>NUCLEOTIDE SEQUENCE [LARGE SCALE GENOMIC DNA]</scope>
    <source>
        <strain evidence="1">Licking1014_96</strain>
    </source>
</reference>
<protein>
    <submittedName>
        <fullName evidence="1">DNA polymerase III subunit delta</fullName>
    </submittedName>
</protein>
<dbReference type="EMBL" id="VMGH01000047">
    <property type="protein sequence ID" value="TSC91134.1"/>
    <property type="molecule type" value="Genomic_DNA"/>
</dbReference>
<accession>A0A554LE22</accession>
<proteinExistence type="predicted"/>
<dbReference type="SUPFAM" id="SSF52540">
    <property type="entry name" value="P-loop containing nucleoside triphosphate hydrolases"/>
    <property type="match status" value="1"/>
</dbReference>
<organism evidence="1 2">
    <name type="scientific">Candidatus Berkelbacteria bacterium Licking1014_96</name>
    <dbReference type="NCBI Taxonomy" id="2017149"/>
    <lineage>
        <taxon>Bacteria</taxon>
        <taxon>Candidatus Berkelbacteria</taxon>
    </lineage>
</organism>
<evidence type="ECO:0000313" key="1">
    <source>
        <dbReference type="EMBL" id="TSC91134.1"/>
    </source>
</evidence>
<gene>
    <name evidence="1" type="ORF">CEN92_324</name>
</gene>
<dbReference type="PANTHER" id="PTHR11669">
    <property type="entry name" value="REPLICATION FACTOR C / DNA POLYMERASE III GAMMA-TAU SUBUNIT"/>
    <property type="match status" value="1"/>
</dbReference>
<dbReference type="AlphaFoldDB" id="A0A554LE22"/>